<dbReference type="InterPro" id="IPR036388">
    <property type="entry name" value="WH-like_DNA-bd_sf"/>
</dbReference>
<name>A0ABQ2M1A1_9ACTN</name>
<dbReference type="Proteomes" id="UP000656881">
    <property type="component" value="Unassembled WGS sequence"/>
</dbReference>
<dbReference type="RefSeq" id="WP_229697027.1">
    <property type="nucleotide sequence ID" value="NZ_BMNG01000007.1"/>
</dbReference>
<dbReference type="PROSITE" id="PS50995">
    <property type="entry name" value="HTH_MARR_2"/>
    <property type="match status" value="1"/>
</dbReference>
<evidence type="ECO:0000313" key="3">
    <source>
        <dbReference type="Proteomes" id="UP000656881"/>
    </source>
</evidence>
<dbReference type="SUPFAM" id="SSF46785">
    <property type="entry name" value="Winged helix' DNA-binding domain"/>
    <property type="match status" value="1"/>
</dbReference>
<feature type="domain" description="HTH marR-type" evidence="1">
    <location>
        <begin position="1"/>
        <end position="148"/>
    </location>
</feature>
<proteinExistence type="predicted"/>
<dbReference type="EMBL" id="BMNG01000007">
    <property type="protein sequence ID" value="GGO45654.1"/>
    <property type="molecule type" value="Genomic_DNA"/>
</dbReference>
<dbReference type="PANTHER" id="PTHR33164:SF99">
    <property type="entry name" value="MARR FAMILY REGULATORY PROTEIN"/>
    <property type="match status" value="1"/>
</dbReference>
<dbReference type="InterPro" id="IPR039422">
    <property type="entry name" value="MarR/SlyA-like"/>
</dbReference>
<evidence type="ECO:0000259" key="1">
    <source>
        <dbReference type="PROSITE" id="PS50995"/>
    </source>
</evidence>
<dbReference type="InterPro" id="IPR000835">
    <property type="entry name" value="HTH_MarR-typ"/>
</dbReference>
<accession>A0ABQ2M1A1</accession>
<dbReference type="InterPro" id="IPR036390">
    <property type="entry name" value="WH_DNA-bd_sf"/>
</dbReference>
<dbReference type="Gene3D" id="1.10.10.10">
    <property type="entry name" value="Winged helix-like DNA-binding domain superfamily/Winged helix DNA-binding domain"/>
    <property type="match status" value="1"/>
</dbReference>
<dbReference type="SMART" id="SM00347">
    <property type="entry name" value="HTH_MARR"/>
    <property type="match status" value="1"/>
</dbReference>
<evidence type="ECO:0000313" key="2">
    <source>
        <dbReference type="EMBL" id="GGO45654.1"/>
    </source>
</evidence>
<comment type="caution">
    <text evidence="2">The sequence shown here is derived from an EMBL/GenBank/DDBJ whole genome shotgun (WGS) entry which is preliminary data.</text>
</comment>
<organism evidence="2 3">
    <name type="scientific">Streptomyces lasiicapitis</name>
    <dbReference type="NCBI Taxonomy" id="1923961"/>
    <lineage>
        <taxon>Bacteria</taxon>
        <taxon>Bacillati</taxon>
        <taxon>Actinomycetota</taxon>
        <taxon>Actinomycetes</taxon>
        <taxon>Kitasatosporales</taxon>
        <taxon>Streptomycetaceae</taxon>
        <taxon>Streptomyces</taxon>
    </lineage>
</organism>
<dbReference type="PRINTS" id="PR00598">
    <property type="entry name" value="HTHMARR"/>
</dbReference>
<reference evidence="3" key="1">
    <citation type="journal article" date="2019" name="Int. J. Syst. Evol. Microbiol.">
        <title>The Global Catalogue of Microorganisms (GCM) 10K type strain sequencing project: providing services to taxonomists for standard genome sequencing and annotation.</title>
        <authorList>
            <consortium name="The Broad Institute Genomics Platform"/>
            <consortium name="The Broad Institute Genome Sequencing Center for Infectious Disease"/>
            <person name="Wu L."/>
            <person name="Ma J."/>
        </authorList>
    </citation>
    <scope>NUCLEOTIDE SEQUENCE [LARGE SCALE GENOMIC DNA]</scope>
    <source>
        <strain evidence="3">CGMCC 4.7349</strain>
    </source>
</reference>
<protein>
    <submittedName>
        <fullName evidence="2">Transcriptional regulator</fullName>
    </submittedName>
</protein>
<dbReference type="Pfam" id="PF12802">
    <property type="entry name" value="MarR_2"/>
    <property type="match status" value="1"/>
</dbReference>
<sequence length="171" mass="19041">MSDDTPWLTPTQRYAWMQVTGVITQLPAVIDAQLRRDSGLNFFEYSILAGLSDAPQRAMKMATLAQMANGSQSRLSHAVSRLEKAGWVERRTCSEGSRSVEAVLTDAGYEKIVEAAPFQVREVRRMVVDALTEEELEQVSNAMRKILLVASPETVRFLDETFYGSGNVPPE</sequence>
<gene>
    <name evidence="2" type="ORF">GCM10012286_34720</name>
</gene>
<dbReference type="PANTHER" id="PTHR33164">
    <property type="entry name" value="TRANSCRIPTIONAL REGULATOR, MARR FAMILY"/>
    <property type="match status" value="1"/>
</dbReference>
<keyword evidence="3" id="KW-1185">Reference proteome</keyword>